<dbReference type="Proteomes" id="UP000295499">
    <property type="component" value="Unassembled WGS sequence"/>
</dbReference>
<dbReference type="OrthoDB" id="1440774at2"/>
<sequence>MKNIQRSILLVIILFLTAVELRAQNGLTGVVTYKSYYPDKKQRNRSVDMTVYFNSYESLLANLGQTSQPAIKVEKIDDGFNFTLPYGDSLGGRIYRNIKNNLMVIRRPENSISDAFIVKEDWLAINWKIETATKKIGKYTATKATGSFRGRDYTAWFTYDIPVPFGPWKLHGLPGLILEAEDSEKMMRFYVTEIKIPYNTEEIIKVPTAAKELTLKEEAYMQDNFDDLLAKKLNARLPQGSRFTPNPSKDGRKYRTEKTYEWETDAINENKK</sequence>
<evidence type="ECO:0000313" key="2">
    <source>
        <dbReference type="Proteomes" id="UP000295499"/>
    </source>
</evidence>
<evidence type="ECO:0000313" key="1">
    <source>
        <dbReference type="EMBL" id="TDO22376.1"/>
    </source>
</evidence>
<gene>
    <name evidence="1" type="ORF">CLV32_1349</name>
</gene>
<accession>A0A4R6IKA6</accession>
<organism evidence="1 2">
    <name type="scientific">Pedobacter duraquae</name>
    <dbReference type="NCBI Taxonomy" id="425511"/>
    <lineage>
        <taxon>Bacteria</taxon>
        <taxon>Pseudomonadati</taxon>
        <taxon>Bacteroidota</taxon>
        <taxon>Sphingobacteriia</taxon>
        <taxon>Sphingobacteriales</taxon>
        <taxon>Sphingobacteriaceae</taxon>
        <taxon>Pedobacter</taxon>
    </lineage>
</organism>
<dbReference type="NCBIfam" id="TIGR01200">
    <property type="entry name" value="GLPGLI"/>
    <property type="match status" value="1"/>
</dbReference>
<reference evidence="1 2" key="1">
    <citation type="submission" date="2019-03" db="EMBL/GenBank/DDBJ databases">
        <title>Genomic Encyclopedia of Archaeal and Bacterial Type Strains, Phase II (KMG-II): from individual species to whole genera.</title>
        <authorList>
            <person name="Goeker M."/>
        </authorList>
    </citation>
    <scope>NUCLEOTIDE SEQUENCE [LARGE SCALE GENOMIC DNA]</scope>
    <source>
        <strain evidence="1 2">DSM 19034</strain>
    </source>
</reference>
<dbReference type="InterPro" id="IPR005901">
    <property type="entry name" value="GLPGLI"/>
</dbReference>
<dbReference type="RefSeq" id="WP_133553687.1">
    <property type="nucleotide sequence ID" value="NZ_SNWM01000002.1"/>
</dbReference>
<keyword evidence="2" id="KW-1185">Reference proteome</keyword>
<dbReference type="AlphaFoldDB" id="A0A4R6IKA6"/>
<dbReference type="EMBL" id="SNWM01000002">
    <property type="protein sequence ID" value="TDO22376.1"/>
    <property type="molecule type" value="Genomic_DNA"/>
</dbReference>
<protein>
    <submittedName>
        <fullName evidence="1">GLPGLI family protein</fullName>
    </submittedName>
</protein>
<proteinExistence type="predicted"/>
<comment type="caution">
    <text evidence="1">The sequence shown here is derived from an EMBL/GenBank/DDBJ whole genome shotgun (WGS) entry which is preliminary data.</text>
</comment>
<dbReference type="Pfam" id="PF09697">
    <property type="entry name" value="Porph_ging"/>
    <property type="match status" value="1"/>
</dbReference>
<name>A0A4R6IKA6_9SPHI</name>